<evidence type="ECO:0000256" key="1">
    <source>
        <dbReference type="SAM" id="SignalP"/>
    </source>
</evidence>
<accession>A0A7S4B620</accession>
<organism evidence="2">
    <name type="scientific">Chrysotila carterae</name>
    <name type="common">Marine alga</name>
    <name type="synonym">Syracosphaera carterae</name>
    <dbReference type="NCBI Taxonomy" id="13221"/>
    <lineage>
        <taxon>Eukaryota</taxon>
        <taxon>Haptista</taxon>
        <taxon>Haptophyta</taxon>
        <taxon>Prymnesiophyceae</taxon>
        <taxon>Isochrysidales</taxon>
        <taxon>Isochrysidaceae</taxon>
        <taxon>Chrysotila</taxon>
    </lineage>
</organism>
<keyword evidence="1" id="KW-0732">Signal</keyword>
<dbReference type="AlphaFoldDB" id="A0A7S4B620"/>
<protein>
    <recommendedName>
        <fullName evidence="3">Methyltransferase domain-containing protein</fullName>
    </recommendedName>
</protein>
<feature type="signal peptide" evidence="1">
    <location>
        <begin position="1"/>
        <end position="23"/>
    </location>
</feature>
<gene>
    <name evidence="2" type="ORF">PCAR00345_LOCUS8026</name>
</gene>
<reference evidence="2" key="1">
    <citation type="submission" date="2021-01" db="EMBL/GenBank/DDBJ databases">
        <authorList>
            <person name="Corre E."/>
            <person name="Pelletier E."/>
            <person name="Niang G."/>
            <person name="Scheremetjew M."/>
            <person name="Finn R."/>
            <person name="Kale V."/>
            <person name="Holt S."/>
            <person name="Cochrane G."/>
            <person name="Meng A."/>
            <person name="Brown T."/>
            <person name="Cohen L."/>
        </authorList>
    </citation>
    <scope>NUCLEOTIDE SEQUENCE</scope>
    <source>
        <strain evidence="2">CCMP645</strain>
    </source>
</reference>
<proteinExistence type="predicted"/>
<evidence type="ECO:0000313" key="2">
    <source>
        <dbReference type="EMBL" id="CAE0755439.1"/>
    </source>
</evidence>
<dbReference type="EMBL" id="HBIZ01013238">
    <property type="protein sequence ID" value="CAE0755439.1"/>
    <property type="molecule type" value="Transcribed_RNA"/>
</dbReference>
<sequence length="283" mass="32230">MAAASLRRHTAIIVMMLLLAVSATGPYRRRKLKAREQTSWEQLPTSGDTQSMCLKLEDYSTVDTFPTRSPLLVADHLISLVRGRSFGEIGTRNGDIMGCVSRYASSVTAVEMDKTHCKVLSERGFQVVCRDFMSLRPHEFPIVDVLYWWPQMSWDQNQMWMEHTIRAYEALNRTVTVVVGFDSHWAADMVSLPRMMRRFGGHAVKRILFDEGGTWENMFKLMHRDFRPGHWGVFHLAHFKVGAAGTFRMAELLSRPRADFSGCGSFRNPFSPAGEPPCPLAFH</sequence>
<evidence type="ECO:0008006" key="3">
    <source>
        <dbReference type="Google" id="ProtNLM"/>
    </source>
</evidence>
<name>A0A7S4B620_CHRCT</name>
<feature type="chain" id="PRO_5031126579" description="Methyltransferase domain-containing protein" evidence="1">
    <location>
        <begin position="24"/>
        <end position="283"/>
    </location>
</feature>